<feature type="transmembrane region" description="Helical" evidence="6">
    <location>
        <begin position="84"/>
        <end position="109"/>
    </location>
</feature>
<dbReference type="SUPFAM" id="SSF56112">
    <property type="entry name" value="Protein kinase-like (PK-like)"/>
    <property type="match status" value="1"/>
</dbReference>
<dbReference type="Proteomes" id="UP000050794">
    <property type="component" value="Unassembled WGS sequence"/>
</dbReference>
<evidence type="ECO:0000313" key="10">
    <source>
        <dbReference type="WBParaSite" id="TCNE_0000204301-mRNA-1"/>
    </source>
</evidence>
<dbReference type="InterPro" id="IPR008271">
    <property type="entry name" value="Ser/Thr_kinase_AS"/>
</dbReference>
<keyword evidence="1" id="KW-0723">Serine/threonine-protein kinase</keyword>
<dbReference type="Pfam" id="PF00069">
    <property type="entry name" value="Pkinase"/>
    <property type="match status" value="1"/>
</dbReference>
<dbReference type="GO" id="GO:0005524">
    <property type="term" value="F:ATP binding"/>
    <property type="evidence" value="ECO:0007669"/>
    <property type="project" value="UniProtKB-KW"/>
</dbReference>
<reference evidence="10" key="1">
    <citation type="submission" date="2016-06" db="UniProtKB">
        <authorList>
            <consortium name="WormBaseParasite"/>
        </authorList>
    </citation>
    <scope>IDENTIFICATION</scope>
</reference>
<keyword evidence="2" id="KW-0808">Transferase</keyword>
<dbReference type="AlphaFoldDB" id="A0A183U0M3"/>
<keyword evidence="3" id="KW-0547">Nucleotide-binding</keyword>
<reference evidence="8 9" key="2">
    <citation type="submission" date="2018-11" db="EMBL/GenBank/DDBJ databases">
        <authorList>
            <consortium name="Pathogen Informatics"/>
        </authorList>
    </citation>
    <scope>NUCLEOTIDE SEQUENCE [LARGE SCALE GENOMIC DNA]</scope>
</reference>
<dbReference type="WBParaSite" id="TCNE_0000204301-mRNA-1">
    <property type="protein sequence ID" value="TCNE_0000204301-mRNA-1"/>
    <property type="gene ID" value="TCNE_0000204301"/>
</dbReference>
<evidence type="ECO:0000256" key="5">
    <source>
        <dbReference type="ARBA" id="ARBA00022840"/>
    </source>
</evidence>
<evidence type="ECO:0000256" key="6">
    <source>
        <dbReference type="SAM" id="Phobius"/>
    </source>
</evidence>
<keyword evidence="6" id="KW-0472">Membrane</keyword>
<evidence type="ECO:0000313" key="9">
    <source>
        <dbReference type="Proteomes" id="UP000050794"/>
    </source>
</evidence>
<evidence type="ECO:0000256" key="2">
    <source>
        <dbReference type="ARBA" id="ARBA00022679"/>
    </source>
</evidence>
<dbReference type="PROSITE" id="PS00108">
    <property type="entry name" value="PROTEIN_KINASE_ST"/>
    <property type="match status" value="1"/>
</dbReference>
<evidence type="ECO:0000256" key="3">
    <source>
        <dbReference type="ARBA" id="ARBA00022741"/>
    </source>
</evidence>
<dbReference type="InterPro" id="IPR000719">
    <property type="entry name" value="Prot_kinase_dom"/>
</dbReference>
<dbReference type="GO" id="GO:0004674">
    <property type="term" value="F:protein serine/threonine kinase activity"/>
    <property type="evidence" value="ECO:0007669"/>
    <property type="project" value="UniProtKB-KW"/>
</dbReference>
<evidence type="ECO:0000313" key="8">
    <source>
        <dbReference type="EMBL" id="VDM27331.1"/>
    </source>
</evidence>
<name>A0A183U0M3_TOXCA</name>
<dbReference type="InterPro" id="IPR050117">
    <property type="entry name" value="MAPK"/>
</dbReference>
<keyword evidence="4" id="KW-0418">Kinase</keyword>
<dbReference type="SMART" id="SM00220">
    <property type="entry name" value="S_TKc"/>
    <property type="match status" value="1"/>
</dbReference>
<sequence>MCLSVVYERCDWDLYDFLRDIPRDMGDTQCRHIARQIFLGLDFLHSNHVIHRDLKPQNILINRDQSVKIADFGLARYYSMQSSFTTLVIIFIIAIVVMLWFLQVVTLWYRSPEVLLQCPYNCGVDIWAAGCIIAELYSRQPLFSAQTEAQQLSVIFQKLGTPSPADWPTNAVIERCNYPSYPGMPLEKLAPKLPPDAVKLIKRMLAFKPDARPSSAEVLRSEYMQKMQPLVFASADK</sequence>
<evidence type="ECO:0000256" key="1">
    <source>
        <dbReference type="ARBA" id="ARBA00022527"/>
    </source>
</evidence>
<keyword evidence="9" id="KW-1185">Reference proteome</keyword>
<keyword evidence="6" id="KW-0812">Transmembrane</keyword>
<evidence type="ECO:0000256" key="4">
    <source>
        <dbReference type="ARBA" id="ARBA00022777"/>
    </source>
</evidence>
<dbReference type="EMBL" id="UYWY01001849">
    <property type="protein sequence ID" value="VDM27331.1"/>
    <property type="molecule type" value="Genomic_DNA"/>
</dbReference>
<evidence type="ECO:0000259" key="7">
    <source>
        <dbReference type="PROSITE" id="PS50011"/>
    </source>
</evidence>
<organism evidence="9 10">
    <name type="scientific">Toxocara canis</name>
    <name type="common">Canine roundworm</name>
    <dbReference type="NCBI Taxonomy" id="6265"/>
    <lineage>
        <taxon>Eukaryota</taxon>
        <taxon>Metazoa</taxon>
        <taxon>Ecdysozoa</taxon>
        <taxon>Nematoda</taxon>
        <taxon>Chromadorea</taxon>
        <taxon>Rhabditida</taxon>
        <taxon>Spirurina</taxon>
        <taxon>Ascaridomorpha</taxon>
        <taxon>Ascaridoidea</taxon>
        <taxon>Toxocaridae</taxon>
        <taxon>Toxocara</taxon>
    </lineage>
</organism>
<dbReference type="PROSITE" id="PS50011">
    <property type="entry name" value="PROTEIN_KINASE_DOM"/>
    <property type="match status" value="1"/>
</dbReference>
<dbReference type="Gene3D" id="1.10.510.10">
    <property type="entry name" value="Transferase(Phosphotransferase) domain 1"/>
    <property type="match status" value="1"/>
</dbReference>
<dbReference type="PANTHER" id="PTHR24055">
    <property type="entry name" value="MITOGEN-ACTIVATED PROTEIN KINASE"/>
    <property type="match status" value="1"/>
</dbReference>
<feature type="domain" description="Protein kinase" evidence="7">
    <location>
        <begin position="1"/>
        <end position="224"/>
    </location>
</feature>
<dbReference type="InterPro" id="IPR011009">
    <property type="entry name" value="Kinase-like_dom_sf"/>
</dbReference>
<keyword evidence="6" id="KW-1133">Transmembrane helix</keyword>
<dbReference type="FunFam" id="1.10.510.10:FF:000624">
    <property type="entry name" value="Mitogen-activated protein kinase"/>
    <property type="match status" value="1"/>
</dbReference>
<accession>A0A183U0M3</accession>
<protein>
    <submittedName>
        <fullName evidence="10">Protein kinase domain-containing protein</fullName>
    </submittedName>
</protein>
<keyword evidence="5" id="KW-0067">ATP-binding</keyword>
<proteinExistence type="predicted"/>
<gene>
    <name evidence="8" type="ORF">TCNE_LOCUS2043</name>
</gene>